<keyword evidence="4" id="KW-1185">Reference proteome</keyword>
<evidence type="ECO:0000313" key="3">
    <source>
        <dbReference type="EMBL" id="KGR77688.1"/>
    </source>
</evidence>
<protein>
    <recommendedName>
        <fullName evidence="5">DUF3987 domain-containing protein</fullName>
    </recommendedName>
</protein>
<evidence type="ECO:0000256" key="1">
    <source>
        <dbReference type="SAM" id="Coils"/>
    </source>
</evidence>
<evidence type="ECO:0008006" key="5">
    <source>
        <dbReference type="Google" id="ProtNLM"/>
    </source>
</evidence>
<feature type="region of interest" description="Disordered" evidence="2">
    <location>
        <begin position="556"/>
        <end position="594"/>
    </location>
</feature>
<gene>
    <name evidence="3" type="ORF">CD33_02420</name>
</gene>
<accession>A0A0A3I4T5</accession>
<organism evidence="3 4">
    <name type="scientific">Ureibacillus sinduriensis BLB-1 = JCM 15800</name>
    <dbReference type="NCBI Taxonomy" id="1384057"/>
    <lineage>
        <taxon>Bacteria</taxon>
        <taxon>Bacillati</taxon>
        <taxon>Bacillota</taxon>
        <taxon>Bacilli</taxon>
        <taxon>Bacillales</taxon>
        <taxon>Caryophanaceae</taxon>
        <taxon>Ureibacillus</taxon>
    </lineage>
</organism>
<dbReference type="InterPro" id="IPR025048">
    <property type="entry name" value="DUF3987"/>
</dbReference>
<dbReference type="STRING" id="1384057.CD33_02420"/>
<reference evidence="3 4" key="1">
    <citation type="submission" date="2014-02" db="EMBL/GenBank/DDBJ databases">
        <title>Draft genome sequence of Lysinibacillus sinduriensis JCM 15800.</title>
        <authorList>
            <person name="Zhang F."/>
            <person name="Wang G."/>
            <person name="Zhang L."/>
        </authorList>
    </citation>
    <scope>NUCLEOTIDE SEQUENCE [LARGE SCALE GENOMIC DNA]</scope>
    <source>
        <strain evidence="3 4">JCM 15800</strain>
    </source>
</reference>
<feature type="coiled-coil region" evidence="1">
    <location>
        <begin position="131"/>
        <end position="174"/>
    </location>
</feature>
<feature type="compositionally biased region" description="Polar residues" evidence="2">
    <location>
        <begin position="565"/>
        <end position="575"/>
    </location>
</feature>
<keyword evidence="1" id="KW-0175">Coiled coil</keyword>
<dbReference type="AlphaFoldDB" id="A0A0A3I4T5"/>
<evidence type="ECO:0000256" key="2">
    <source>
        <dbReference type="SAM" id="MobiDB-lite"/>
    </source>
</evidence>
<dbReference type="eggNOG" id="COG0358">
    <property type="taxonomic scope" value="Bacteria"/>
</dbReference>
<comment type="caution">
    <text evidence="3">The sequence shown here is derived from an EMBL/GenBank/DDBJ whole genome shotgun (WGS) entry which is preliminary data.</text>
</comment>
<evidence type="ECO:0000313" key="4">
    <source>
        <dbReference type="Proteomes" id="UP000030408"/>
    </source>
</evidence>
<dbReference type="EMBL" id="JPVO01000036">
    <property type="protein sequence ID" value="KGR77688.1"/>
    <property type="molecule type" value="Genomic_DNA"/>
</dbReference>
<proteinExistence type="predicted"/>
<name>A0A0A3I4T5_9BACL</name>
<dbReference type="Pfam" id="PF13148">
    <property type="entry name" value="DUF3987"/>
    <property type="match status" value="1"/>
</dbReference>
<dbReference type="Proteomes" id="UP000030408">
    <property type="component" value="Unassembled WGS sequence"/>
</dbReference>
<dbReference type="RefSeq" id="WP_036197782.1">
    <property type="nucleotide sequence ID" value="NZ_AVCY01000020.1"/>
</dbReference>
<sequence length="594" mass="68319">MNFELDKEKILKTLSEQSSIEWQQPITLENSTLPIFNTDIFPNWLKDYVDAIAEETQTPKDAPAMACISTLSTILGRKYVVQARKNWIEPLNTYTVMALDPANRKSAVFNFFQKPIVEFEKTERERLISIVTEEKAEREVIRKRIIELERQFGRTEDEDNKNILLKEIKELRKKVDEELNPLTRFPRFFTNDATPEKIAVLMYENNECFAILSSEGAEVFEMMAGRYSDKFNIDTYLKAFSGDNITIDRIGDGRSISLENPTLTIGLFVQPSVIQDLPPYFSYRGLTQRFLFFLPKSFIGERKIQPNEIPDYVVNIYNANIKKLIELRLPTQSDPNNPIKSSLPLIFNSEAQQYLTQIQIEIELMFKNQDLNEALKGWLGKLVGQIIRIAGLLHVTEYVQTGTIPMSISKETLMKADSLRDYFIQHAEKAFGIIGQHESLDDVRYILRKIKSKKFDGKEIIDFQEIWQLVKKRFKVSEKLKDVLITLEELNYIKNAKDGRKQIIHVNPYLIKSSPNNPNTKETMICQEDELGDGEILKAPNYPSTDRNELGELVPFRVDTPPSENPLNNNVSNSLGEIGEATPRVISEDGSELI</sequence>